<evidence type="ECO:0000256" key="4">
    <source>
        <dbReference type="ARBA" id="ARBA00022692"/>
    </source>
</evidence>
<feature type="transmembrane region" description="Helical" evidence="7">
    <location>
        <begin position="77"/>
        <end position="98"/>
    </location>
</feature>
<evidence type="ECO:0000256" key="6">
    <source>
        <dbReference type="ARBA" id="ARBA00023136"/>
    </source>
</evidence>
<evidence type="ECO:0000259" key="8">
    <source>
        <dbReference type="PROSITE" id="PS50850"/>
    </source>
</evidence>
<protein>
    <submittedName>
        <fullName evidence="9">MFS transporter</fullName>
    </submittedName>
</protein>
<keyword evidence="5 7" id="KW-1133">Transmembrane helix</keyword>
<dbReference type="InterPro" id="IPR001958">
    <property type="entry name" value="Tet-R_TetA/multi-R_MdtG-like"/>
</dbReference>
<feature type="transmembrane region" description="Helical" evidence="7">
    <location>
        <begin position="388"/>
        <end position="413"/>
    </location>
</feature>
<dbReference type="PROSITE" id="PS50850">
    <property type="entry name" value="MFS"/>
    <property type="match status" value="1"/>
</dbReference>
<organism evidence="9 10">
    <name type="scientific">Agromyces atrinae</name>
    <dbReference type="NCBI Taxonomy" id="592376"/>
    <lineage>
        <taxon>Bacteria</taxon>
        <taxon>Bacillati</taxon>
        <taxon>Actinomycetota</taxon>
        <taxon>Actinomycetes</taxon>
        <taxon>Micrococcales</taxon>
        <taxon>Microbacteriaceae</taxon>
        <taxon>Agromyces</taxon>
    </lineage>
</organism>
<feature type="domain" description="Major facilitator superfamily (MFS) profile" evidence="8">
    <location>
        <begin position="16"/>
        <end position="417"/>
    </location>
</feature>
<accession>A0A4Q2M6X6</accession>
<dbReference type="InterPro" id="IPR011701">
    <property type="entry name" value="MFS"/>
</dbReference>
<evidence type="ECO:0000256" key="3">
    <source>
        <dbReference type="ARBA" id="ARBA00022475"/>
    </source>
</evidence>
<dbReference type="AlphaFoldDB" id="A0A4Q2M6X6"/>
<comment type="subcellular location">
    <subcellularLocation>
        <location evidence="1">Cell membrane</location>
        <topology evidence="1">Multi-pass membrane protein</topology>
    </subcellularLocation>
</comment>
<dbReference type="InterPro" id="IPR036259">
    <property type="entry name" value="MFS_trans_sf"/>
</dbReference>
<dbReference type="PANTHER" id="PTHR23517:SF3">
    <property type="entry name" value="INTEGRAL MEMBRANE TRANSPORT PROTEIN"/>
    <property type="match status" value="1"/>
</dbReference>
<dbReference type="InterPro" id="IPR020846">
    <property type="entry name" value="MFS_dom"/>
</dbReference>
<dbReference type="SUPFAM" id="SSF103473">
    <property type="entry name" value="MFS general substrate transporter"/>
    <property type="match status" value="1"/>
</dbReference>
<feature type="transmembrane region" description="Helical" evidence="7">
    <location>
        <begin position="299"/>
        <end position="319"/>
    </location>
</feature>
<feature type="transmembrane region" description="Helical" evidence="7">
    <location>
        <begin position="104"/>
        <end position="123"/>
    </location>
</feature>
<dbReference type="InterPro" id="IPR050171">
    <property type="entry name" value="MFS_Transporters"/>
</dbReference>
<keyword evidence="2" id="KW-0813">Transport</keyword>
<proteinExistence type="predicted"/>
<sequence>MERVTAAAPGFSWRSVILPAFLPTALFALGEGALIPIIPIVADDLGATLAIAGLIAAMIMVGQLLSDIPSGWLVSRIGERNAMIWGAIFALLGVLVSVSAPSPLVLGLGILMIGIATAVFSIARHAFLTTFVPVSHRARALSTLGGVFRGGWFVGPLLASLVIGLTGSAQTVFWIAVGGFVAVILVLLLLPDPEATFGRAPVVREPSGEVVTTGEAEVEAESRGIFSTLWHHRGVLARVGTAAGLISALRASRTVVLPLWAVSIGISPADTALIIGIAGGIDFALFYVSGLVMDRFGRLWSAIPAMIGLGIGFLTLSFTHDLEGAAVWFVVIAVVLALSNGLSSGVVMTLSADLAPPDDPAPFLGGFRFITDAGAAGAPLVISAATSLASLSLGVGAMGVLGFVGAFLLWRYVPRYVPKRR</sequence>
<feature type="transmembrane region" description="Helical" evidence="7">
    <location>
        <begin position="171"/>
        <end position="190"/>
    </location>
</feature>
<feature type="transmembrane region" description="Helical" evidence="7">
    <location>
        <begin position="47"/>
        <end position="65"/>
    </location>
</feature>
<dbReference type="OrthoDB" id="3285241at2"/>
<evidence type="ECO:0000313" key="9">
    <source>
        <dbReference type="EMBL" id="RXZ85572.1"/>
    </source>
</evidence>
<reference evidence="9 10" key="1">
    <citation type="submission" date="2019-01" db="EMBL/GenBank/DDBJ databases">
        <title>Agromyces.</title>
        <authorList>
            <person name="Li J."/>
        </authorList>
    </citation>
    <scope>NUCLEOTIDE SEQUENCE [LARGE SCALE GENOMIC DNA]</scope>
    <source>
        <strain evidence="9 10">DSM 23870</strain>
    </source>
</reference>
<dbReference type="PRINTS" id="PR01035">
    <property type="entry name" value="TCRTETA"/>
</dbReference>
<keyword evidence="3" id="KW-1003">Cell membrane</keyword>
<dbReference type="GO" id="GO:0005886">
    <property type="term" value="C:plasma membrane"/>
    <property type="evidence" value="ECO:0007669"/>
    <property type="project" value="UniProtKB-SubCell"/>
</dbReference>
<feature type="transmembrane region" description="Helical" evidence="7">
    <location>
        <begin position="325"/>
        <end position="350"/>
    </location>
</feature>
<evidence type="ECO:0000256" key="7">
    <source>
        <dbReference type="SAM" id="Phobius"/>
    </source>
</evidence>
<name>A0A4Q2M6X6_9MICO</name>
<dbReference type="Proteomes" id="UP000292686">
    <property type="component" value="Unassembled WGS sequence"/>
</dbReference>
<dbReference type="EMBL" id="SDPM01000009">
    <property type="protein sequence ID" value="RXZ85572.1"/>
    <property type="molecule type" value="Genomic_DNA"/>
</dbReference>
<keyword evidence="6 7" id="KW-0472">Membrane</keyword>
<keyword evidence="10" id="KW-1185">Reference proteome</keyword>
<evidence type="ECO:0000256" key="5">
    <source>
        <dbReference type="ARBA" id="ARBA00022989"/>
    </source>
</evidence>
<comment type="caution">
    <text evidence="9">The sequence shown here is derived from an EMBL/GenBank/DDBJ whole genome shotgun (WGS) entry which is preliminary data.</text>
</comment>
<feature type="transmembrane region" description="Helical" evidence="7">
    <location>
        <begin position="144"/>
        <end position="165"/>
    </location>
</feature>
<feature type="transmembrane region" description="Helical" evidence="7">
    <location>
        <begin position="20"/>
        <end position="41"/>
    </location>
</feature>
<dbReference type="Pfam" id="PF07690">
    <property type="entry name" value="MFS_1"/>
    <property type="match status" value="1"/>
</dbReference>
<dbReference type="GO" id="GO:0022857">
    <property type="term" value="F:transmembrane transporter activity"/>
    <property type="evidence" value="ECO:0007669"/>
    <property type="project" value="InterPro"/>
</dbReference>
<keyword evidence="4 7" id="KW-0812">Transmembrane</keyword>
<evidence type="ECO:0000256" key="1">
    <source>
        <dbReference type="ARBA" id="ARBA00004651"/>
    </source>
</evidence>
<evidence type="ECO:0000256" key="2">
    <source>
        <dbReference type="ARBA" id="ARBA00022448"/>
    </source>
</evidence>
<gene>
    <name evidence="9" type="ORF">ESP50_14705</name>
</gene>
<dbReference type="Gene3D" id="1.20.1250.20">
    <property type="entry name" value="MFS general substrate transporter like domains"/>
    <property type="match status" value="2"/>
</dbReference>
<evidence type="ECO:0000313" key="10">
    <source>
        <dbReference type="Proteomes" id="UP000292686"/>
    </source>
</evidence>
<dbReference type="PANTHER" id="PTHR23517">
    <property type="entry name" value="RESISTANCE PROTEIN MDTM, PUTATIVE-RELATED-RELATED"/>
    <property type="match status" value="1"/>
</dbReference>